<protein>
    <submittedName>
        <fullName evidence="1">Uncharacterized protein</fullName>
    </submittedName>
</protein>
<sequence>MSLIHLEKSILSFHLKEILEDGQVNHPLTWLGLGVLIFGPKLLPTFVKGSQPVNPKLVNQTKSTSGYTQISLSQWIAVARKRELEAHKQKGSRGQEM</sequence>
<proteinExistence type="predicted"/>
<organism evidence="1 2">
    <name type="scientific">Planktothrix mougeotii LEGE 06226</name>
    <dbReference type="NCBI Taxonomy" id="1828728"/>
    <lineage>
        <taxon>Bacteria</taxon>
        <taxon>Bacillati</taxon>
        <taxon>Cyanobacteriota</taxon>
        <taxon>Cyanophyceae</taxon>
        <taxon>Oscillatoriophycideae</taxon>
        <taxon>Oscillatoriales</taxon>
        <taxon>Microcoleaceae</taxon>
        <taxon>Planktothrix</taxon>
    </lineage>
</organism>
<evidence type="ECO:0000313" key="1">
    <source>
        <dbReference type="EMBL" id="MBE9143032.1"/>
    </source>
</evidence>
<name>A0ABR9U9A5_9CYAN</name>
<gene>
    <name evidence="1" type="ORF">IQ236_07320</name>
</gene>
<dbReference type="EMBL" id="JADEWU010000011">
    <property type="protein sequence ID" value="MBE9143032.1"/>
    <property type="molecule type" value="Genomic_DNA"/>
</dbReference>
<dbReference type="Proteomes" id="UP000640725">
    <property type="component" value="Unassembled WGS sequence"/>
</dbReference>
<accession>A0ABR9U9A5</accession>
<keyword evidence="2" id="KW-1185">Reference proteome</keyword>
<dbReference type="RefSeq" id="WP_193868654.1">
    <property type="nucleotide sequence ID" value="NZ_JADEWU010000011.1"/>
</dbReference>
<reference evidence="1 2" key="1">
    <citation type="submission" date="2020-10" db="EMBL/GenBank/DDBJ databases">
        <authorList>
            <person name="Castelo-Branco R."/>
            <person name="Eusebio N."/>
            <person name="Adriana R."/>
            <person name="Vieira A."/>
            <person name="Brugerolle De Fraissinette N."/>
            <person name="Rezende De Castro R."/>
            <person name="Schneider M.P."/>
            <person name="Vasconcelos V."/>
            <person name="Leao P.N."/>
        </authorList>
    </citation>
    <scope>NUCLEOTIDE SEQUENCE [LARGE SCALE GENOMIC DNA]</scope>
    <source>
        <strain evidence="1 2">LEGE 06226</strain>
    </source>
</reference>
<comment type="caution">
    <text evidence="1">The sequence shown here is derived from an EMBL/GenBank/DDBJ whole genome shotgun (WGS) entry which is preliminary data.</text>
</comment>
<evidence type="ECO:0000313" key="2">
    <source>
        <dbReference type="Proteomes" id="UP000640725"/>
    </source>
</evidence>